<dbReference type="InterPro" id="IPR048647">
    <property type="entry name" value="RlmA_N"/>
</dbReference>
<gene>
    <name evidence="2" type="ORF">SAMN06309945_0120</name>
</gene>
<dbReference type="SUPFAM" id="SSF53335">
    <property type="entry name" value="S-adenosyl-L-methionine-dependent methyltransferases"/>
    <property type="match status" value="1"/>
</dbReference>
<reference evidence="2 3" key="1">
    <citation type="submission" date="2017-02" db="EMBL/GenBank/DDBJ databases">
        <authorList>
            <person name="Peterson S.W."/>
        </authorList>
    </citation>
    <scope>NUCLEOTIDE SEQUENCE [LARGE SCALE GENOMIC DNA]</scope>
    <source>
        <strain evidence="2 3">VKM Ac-2059</strain>
    </source>
</reference>
<dbReference type="Pfam" id="PF21302">
    <property type="entry name" value="Zn_ribbon_RlmA"/>
    <property type="match status" value="1"/>
</dbReference>
<dbReference type="STRING" id="123320.SAMN06309945_0120"/>
<feature type="domain" description="23S rRNA (guanine(745)-N(1))-methyltransferase N-terminal" evidence="1">
    <location>
        <begin position="32"/>
        <end position="68"/>
    </location>
</feature>
<keyword evidence="2" id="KW-0808">Transferase</keyword>
<dbReference type="InterPro" id="IPR029063">
    <property type="entry name" value="SAM-dependent_MTases_sf"/>
</dbReference>
<organism evidence="2 3">
    <name type="scientific">Okibacterium fritillariae</name>
    <dbReference type="NCBI Taxonomy" id="123320"/>
    <lineage>
        <taxon>Bacteria</taxon>
        <taxon>Bacillati</taxon>
        <taxon>Actinomycetota</taxon>
        <taxon>Actinomycetes</taxon>
        <taxon>Micrococcales</taxon>
        <taxon>Microbacteriaceae</taxon>
        <taxon>Okibacterium</taxon>
    </lineage>
</organism>
<dbReference type="Proteomes" id="UP000190857">
    <property type="component" value="Unassembled WGS sequence"/>
</dbReference>
<evidence type="ECO:0000259" key="1">
    <source>
        <dbReference type="Pfam" id="PF21302"/>
    </source>
</evidence>
<sequence length="338" mass="35197">MTSDTARDPHGAARSTGPGRLPALATVVDALACPVCGLPVELDADAAALTCHGGHGFDIAKQGYVSLLRGGGNATTGDNAEMVAARDALLERGHYARIADAVADAVETAKPQGLVVDLAGGTGYYLERVLRSHPRLRGIDVDLSKFAARRAARRGAPVALPQPQTLADNQTQTAVGAQLSTLDPAPTLAAVVADVWQPLPLQTGVAAAILSIFGPRNRPEILRVLQPGGRLVVVTPTARHLRELIGPLGMIGVDDRKQERLAAQLDGFVDLSSTSVEYETSMSHADVVNDVLMGPSAHHVDADRLAARVAELPDPVAVTVSVTVTTAFAPREPSADQG</sequence>
<evidence type="ECO:0000313" key="3">
    <source>
        <dbReference type="Proteomes" id="UP000190857"/>
    </source>
</evidence>
<name>A0A1T5I9P3_9MICO</name>
<dbReference type="RefSeq" id="WP_200811458.1">
    <property type="nucleotide sequence ID" value="NZ_FUZP01000001.1"/>
</dbReference>
<evidence type="ECO:0000313" key="2">
    <source>
        <dbReference type="EMBL" id="SKC35881.1"/>
    </source>
</evidence>
<dbReference type="GO" id="GO:0032259">
    <property type="term" value="P:methylation"/>
    <property type="evidence" value="ECO:0007669"/>
    <property type="project" value="UniProtKB-KW"/>
</dbReference>
<dbReference type="Gene3D" id="3.40.50.150">
    <property type="entry name" value="Vaccinia Virus protein VP39"/>
    <property type="match status" value="1"/>
</dbReference>
<protein>
    <submittedName>
        <fullName evidence="2">23S rRNA m(1)G-748 methyltransferase</fullName>
    </submittedName>
</protein>
<accession>A0A1T5I9P3</accession>
<keyword evidence="2" id="KW-0489">Methyltransferase</keyword>
<dbReference type="AlphaFoldDB" id="A0A1T5I9P3"/>
<dbReference type="EMBL" id="FUZP01000001">
    <property type="protein sequence ID" value="SKC35881.1"/>
    <property type="molecule type" value="Genomic_DNA"/>
</dbReference>
<dbReference type="GO" id="GO:0008168">
    <property type="term" value="F:methyltransferase activity"/>
    <property type="evidence" value="ECO:0007669"/>
    <property type="project" value="UniProtKB-KW"/>
</dbReference>
<proteinExistence type="predicted"/>
<keyword evidence="3" id="KW-1185">Reference proteome</keyword>